<dbReference type="Proteomes" id="UP001558652">
    <property type="component" value="Unassembled WGS sequence"/>
</dbReference>
<proteinExistence type="predicted"/>
<gene>
    <name evidence="2" type="ORF">AAG570_000845</name>
</gene>
<feature type="compositionally biased region" description="Basic and acidic residues" evidence="1">
    <location>
        <begin position="13"/>
        <end position="23"/>
    </location>
</feature>
<name>A0ABD0ZAX4_9HEMI</name>
<comment type="caution">
    <text evidence="2">The sequence shown here is derived from an EMBL/GenBank/DDBJ whole genome shotgun (WGS) entry which is preliminary data.</text>
</comment>
<feature type="region of interest" description="Disordered" evidence="1">
    <location>
        <begin position="1"/>
        <end position="30"/>
    </location>
</feature>
<evidence type="ECO:0000256" key="1">
    <source>
        <dbReference type="SAM" id="MobiDB-lite"/>
    </source>
</evidence>
<dbReference type="AlphaFoldDB" id="A0ABD0ZAX4"/>
<protein>
    <submittedName>
        <fullName evidence="2">Uncharacterized protein</fullName>
    </submittedName>
</protein>
<evidence type="ECO:0000313" key="3">
    <source>
        <dbReference type="Proteomes" id="UP001558652"/>
    </source>
</evidence>
<organism evidence="2 3">
    <name type="scientific">Ranatra chinensis</name>
    <dbReference type="NCBI Taxonomy" id="642074"/>
    <lineage>
        <taxon>Eukaryota</taxon>
        <taxon>Metazoa</taxon>
        <taxon>Ecdysozoa</taxon>
        <taxon>Arthropoda</taxon>
        <taxon>Hexapoda</taxon>
        <taxon>Insecta</taxon>
        <taxon>Pterygota</taxon>
        <taxon>Neoptera</taxon>
        <taxon>Paraneoptera</taxon>
        <taxon>Hemiptera</taxon>
        <taxon>Heteroptera</taxon>
        <taxon>Panheteroptera</taxon>
        <taxon>Nepomorpha</taxon>
        <taxon>Nepidae</taxon>
        <taxon>Ranatrinae</taxon>
        <taxon>Ranatra</taxon>
    </lineage>
</organism>
<evidence type="ECO:0000313" key="2">
    <source>
        <dbReference type="EMBL" id="KAL1140917.1"/>
    </source>
</evidence>
<feature type="compositionally biased region" description="Basic residues" evidence="1">
    <location>
        <begin position="1"/>
        <end position="12"/>
    </location>
</feature>
<keyword evidence="3" id="KW-1185">Reference proteome</keyword>
<dbReference type="EMBL" id="JBFDAA010000001">
    <property type="protein sequence ID" value="KAL1140917.1"/>
    <property type="molecule type" value="Genomic_DNA"/>
</dbReference>
<accession>A0ABD0ZAX4</accession>
<reference evidence="2 3" key="1">
    <citation type="submission" date="2024-07" db="EMBL/GenBank/DDBJ databases">
        <title>Chromosome-level genome assembly of the water stick insect Ranatra chinensis (Heteroptera: Nepidae).</title>
        <authorList>
            <person name="Liu X."/>
        </authorList>
    </citation>
    <scope>NUCLEOTIDE SEQUENCE [LARGE SCALE GENOMIC DNA]</scope>
    <source>
        <strain evidence="2">Cailab_2021Rc</strain>
        <tissue evidence="2">Muscle</tissue>
    </source>
</reference>
<feature type="region of interest" description="Disordered" evidence="1">
    <location>
        <begin position="205"/>
        <end position="230"/>
    </location>
</feature>
<sequence length="255" mass="28962">MASKRRNMFHKNKTQETTEKGGTDKNVINRTGRGRLSNELVARDSSSSTSRMDLRELSAKLWLGLDVKDAKIEIFTPEKYVKLVMKIKVTLTLWLARVVTPVLLWATSRLEVSPMGGSFHHVDKRVREREQQAGDDKSRQEHCPNQLRELIGQEFRCARRCLEVSRDLRRGQGASDRPGTVTTSASVMVDTERAALVSGHNMYTEEAAPRDPEDPPTAQSEPHSKLKEENILDQFHEDALRQVSHLPEMSTTKMK</sequence>